<evidence type="ECO:0000313" key="3">
    <source>
        <dbReference type="WBParaSite" id="Gr19_v10_g16981.t1"/>
    </source>
</evidence>
<keyword evidence="2" id="KW-1185">Reference proteome</keyword>
<protein>
    <submittedName>
        <fullName evidence="3">Uncharacterized protein</fullName>
    </submittedName>
</protein>
<dbReference type="AlphaFoldDB" id="A0A914HF94"/>
<feature type="region of interest" description="Disordered" evidence="1">
    <location>
        <begin position="1"/>
        <end position="25"/>
    </location>
</feature>
<dbReference type="Proteomes" id="UP000887572">
    <property type="component" value="Unplaced"/>
</dbReference>
<feature type="compositionally biased region" description="Polar residues" evidence="1">
    <location>
        <begin position="1"/>
        <end position="24"/>
    </location>
</feature>
<evidence type="ECO:0000313" key="2">
    <source>
        <dbReference type="Proteomes" id="UP000887572"/>
    </source>
</evidence>
<organism evidence="2 3">
    <name type="scientific">Globodera rostochiensis</name>
    <name type="common">Golden nematode worm</name>
    <name type="synonym">Heterodera rostochiensis</name>
    <dbReference type="NCBI Taxonomy" id="31243"/>
    <lineage>
        <taxon>Eukaryota</taxon>
        <taxon>Metazoa</taxon>
        <taxon>Ecdysozoa</taxon>
        <taxon>Nematoda</taxon>
        <taxon>Chromadorea</taxon>
        <taxon>Rhabditida</taxon>
        <taxon>Tylenchina</taxon>
        <taxon>Tylenchomorpha</taxon>
        <taxon>Tylenchoidea</taxon>
        <taxon>Heteroderidae</taxon>
        <taxon>Heteroderinae</taxon>
        <taxon>Globodera</taxon>
    </lineage>
</organism>
<evidence type="ECO:0000256" key="1">
    <source>
        <dbReference type="SAM" id="MobiDB-lite"/>
    </source>
</evidence>
<reference evidence="3" key="1">
    <citation type="submission" date="2022-11" db="UniProtKB">
        <authorList>
            <consortium name="WormBaseParasite"/>
        </authorList>
    </citation>
    <scope>IDENTIFICATION</scope>
</reference>
<name>A0A914HF94_GLORO</name>
<dbReference type="WBParaSite" id="Gr19_v10_g16981.t1">
    <property type="protein sequence ID" value="Gr19_v10_g16981.t1"/>
    <property type="gene ID" value="Gr19_v10_g16981"/>
</dbReference>
<accession>A0A914HF94</accession>
<proteinExistence type="predicted"/>
<sequence length="144" mass="15570">MELDSQAKQQQTECNANKKTSVSSMELGAPAEAMPALKEMLFTSLRRPSPLRSPEAGIFRLPSNGNITKETLRMLHIYAASDSGVQGLIRSGAGQMVLMNSDGQIVYYAPRDSEVDLLLDKFCQQLTSGLAAAKEGTIEDVFGS</sequence>